<name>A0ACB7YQU7_9ERIC</name>
<evidence type="ECO:0000313" key="1">
    <source>
        <dbReference type="EMBL" id="KAH7855568.1"/>
    </source>
</evidence>
<reference evidence="1 2" key="1">
    <citation type="journal article" date="2021" name="Hortic Res">
        <title>High-quality reference genome and annotation aids understanding of berry development for evergreen blueberry (Vaccinium darrowii).</title>
        <authorList>
            <person name="Yu J."/>
            <person name="Hulse-Kemp A.M."/>
            <person name="Babiker E."/>
            <person name="Staton M."/>
        </authorList>
    </citation>
    <scope>NUCLEOTIDE SEQUENCE [LARGE SCALE GENOMIC DNA]</scope>
    <source>
        <strain evidence="2">cv. NJ 8807/NJ 8810</strain>
        <tissue evidence="1">Young leaf</tissue>
    </source>
</reference>
<dbReference type="EMBL" id="CM037161">
    <property type="protein sequence ID" value="KAH7855568.1"/>
    <property type="molecule type" value="Genomic_DNA"/>
</dbReference>
<proteinExistence type="predicted"/>
<accession>A0ACB7YQU7</accession>
<comment type="caution">
    <text evidence="1">The sequence shown here is derived from an EMBL/GenBank/DDBJ whole genome shotgun (WGS) entry which is preliminary data.</text>
</comment>
<keyword evidence="2" id="KW-1185">Reference proteome</keyword>
<protein>
    <submittedName>
        <fullName evidence="1">Uncharacterized protein</fullName>
    </submittedName>
</protein>
<dbReference type="Proteomes" id="UP000828048">
    <property type="component" value="Chromosome 11"/>
</dbReference>
<gene>
    <name evidence="1" type="ORF">Vadar_026318</name>
</gene>
<organism evidence="1 2">
    <name type="scientific">Vaccinium darrowii</name>
    <dbReference type="NCBI Taxonomy" id="229202"/>
    <lineage>
        <taxon>Eukaryota</taxon>
        <taxon>Viridiplantae</taxon>
        <taxon>Streptophyta</taxon>
        <taxon>Embryophyta</taxon>
        <taxon>Tracheophyta</taxon>
        <taxon>Spermatophyta</taxon>
        <taxon>Magnoliopsida</taxon>
        <taxon>eudicotyledons</taxon>
        <taxon>Gunneridae</taxon>
        <taxon>Pentapetalae</taxon>
        <taxon>asterids</taxon>
        <taxon>Ericales</taxon>
        <taxon>Ericaceae</taxon>
        <taxon>Vaccinioideae</taxon>
        <taxon>Vaccinieae</taxon>
        <taxon>Vaccinium</taxon>
    </lineage>
</organism>
<evidence type="ECO:0000313" key="2">
    <source>
        <dbReference type="Proteomes" id="UP000828048"/>
    </source>
</evidence>
<sequence length="568" mass="64417">MPPGSWSNSEDKPHVFLKRLERVFSKKSIAQRKRNPKKDDELVLSRSRTTSTLNGSILIIRNSGDLRTSCWPRIIENHDSRSRFACQYTTDNLLRLDFENHLKDLIESLELEEITFITGNKTCKVEIKEDDESEPQQALAELTGQYTVPNGFIGCEKTTGVEYTENLLLSQPDWRTGLKKGEVVFVLIDLDRILLDLASASHNDKRKRQAWGRISISGILPRLLPFYGYHADIYHACMPKILTLSRDLWMVQEPSTFFNLCLLKVGNSFFLLRKLDELLARSMLFQWMLIISQDLAAHALECRGFHGTRLWRVPPIWFSAFVMEHPLWIRVFCAEVRARMWSKNGDAAILSWEWIVGPSKGFVSWIAYCRSAVLCCFSSSRPLFPVVVEEEVDDGDEIEPPPAAVPFSKLFACADLFDWVLMVVGLLAAAAHGSALVVYLHYFAKIIHLLVHDHPDDRDVLFHDFYDVGNYIPSMATFFSGPVIGFFNCWQITLITLATGPFIVAVGGISNIFLHGLAENIQDAYAEAASIAEQVFVFQEFPLVLFGFLVIYFALFAKFGAGIPQGQE</sequence>